<accession>A0A8J8NFA8</accession>
<evidence type="ECO:0000256" key="1">
    <source>
        <dbReference type="SAM" id="MobiDB-lite"/>
    </source>
</evidence>
<organism evidence="2 3">
    <name type="scientific">Halteria grandinella</name>
    <dbReference type="NCBI Taxonomy" id="5974"/>
    <lineage>
        <taxon>Eukaryota</taxon>
        <taxon>Sar</taxon>
        <taxon>Alveolata</taxon>
        <taxon>Ciliophora</taxon>
        <taxon>Intramacronucleata</taxon>
        <taxon>Spirotrichea</taxon>
        <taxon>Stichotrichia</taxon>
        <taxon>Sporadotrichida</taxon>
        <taxon>Halteriidae</taxon>
        <taxon>Halteria</taxon>
    </lineage>
</organism>
<evidence type="ECO:0000313" key="3">
    <source>
        <dbReference type="Proteomes" id="UP000785679"/>
    </source>
</evidence>
<feature type="compositionally biased region" description="Polar residues" evidence="1">
    <location>
        <begin position="95"/>
        <end position="108"/>
    </location>
</feature>
<sequence>MKMHNTHSSSLAKGASQSSSALLVSGLTGLSLVQSAQGGARGKHLNLIKEEDAPNENTIPFDSSMSGGNNEDVSPKLGGNGGAGNRRNHTGGLPISNSQHARQPPVSSSLQNYVMKRPAINVANLEQQQMNNPFGAAGGGAFIKTTMSLGNNSAIPRHPHSHNKGGSMEAETPKLIGSSTTQVNESQKTRITIKNHQRKRSSFGLDEGSIATPTTEVLYRKNNQGMSGGPQIIGQRRGTLLSMTGVLPGMEYLQATTPSRRLNGKPLNTSPNKTGMPKDSNTIVDQEYVLRELGKKDKMFLALLNVKKQMAQQANQPQVARQNTKFTTSLTQGGSAPQIPFIPNPNQPLLRVYTVVEADPNFRVQQEMSTLKVHYDPSNQNIQPKFGLSDTKIEKLVQAVFRDSDLDESSDDSDDQDEYASDHGGDTGKMGGLAHLEADDSMVSKSIDNGGGLMVKSREDSIDRSANPSPTSS</sequence>
<feature type="region of interest" description="Disordered" evidence="1">
    <location>
        <begin position="404"/>
        <end position="473"/>
    </location>
</feature>
<feature type="compositionally biased region" description="Polar residues" evidence="1">
    <location>
        <begin position="55"/>
        <end position="72"/>
    </location>
</feature>
<feature type="compositionally biased region" description="Acidic residues" evidence="1">
    <location>
        <begin position="405"/>
        <end position="419"/>
    </location>
</feature>
<feature type="compositionally biased region" description="Polar residues" evidence="1">
    <location>
        <begin position="464"/>
        <end position="473"/>
    </location>
</feature>
<gene>
    <name evidence="2" type="ORF">FGO68_gene8948</name>
</gene>
<keyword evidence="3" id="KW-1185">Reference proteome</keyword>
<dbReference type="EMBL" id="RRYP01018225">
    <property type="protein sequence ID" value="TNV73719.1"/>
    <property type="molecule type" value="Genomic_DNA"/>
</dbReference>
<feature type="region of interest" description="Disordered" evidence="1">
    <location>
        <begin position="259"/>
        <end position="280"/>
    </location>
</feature>
<reference evidence="2" key="1">
    <citation type="submission" date="2019-06" db="EMBL/GenBank/DDBJ databases">
        <authorList>
            <person name="Zheng W."/>
        </authorList>
    </citation>
    <scope>NUCLEOTIDE SEQUENCE</scope>
    <source>
        <strain evidence="2">QDHG01</strain>
    </source>
</reference>
<dbReference type="Proteomes" id="UP000785679">
    <property type="component" value="Unassembled WGS sequence"/>
</dbReference>
<dbReference type="AlphaFoldDB" id="A0A8J8NFA8"/>
<protein>
    <submittedName>
        <fullName evidence="2">Uncharacterized protein</fullName>
    </submittedName>
</protein>
<comment type="caution">
    <text evidence="2">The sequence shown here is derived from an EMBL/GenBank/DDBJ whole genome shotgun (WGS) entry which is preliminary data.</text>
</comment>
<evidence type="ECO:0000313" key="2">
    <source>
        <dbReference type="EMBL" id="TNV73719.1"/>
    </source>
</evidence>
<name>A0A8J8NFA8_HALGN</name>
<proteinExistence type="predicted"/>
<feature type="region of interest" description="Disordered" evidence="1">
    <location>
        <begin position="46"/>
        <end position="108"/>
    </location>
</feature>